<feature type="compositionally biased region" description="Basic and acidic residues" evidence="1">
    <location>
        <begin position="18"/>
        <end position="44"/>
    </location>
</feature>
<feature type="compositionally biased region" description="Polar residues" evidence="1">
    <location>
        <begin position="82"/>
        <end position="92"/>
    </location>
</feature>
<reference evidence="2 3" key="1">
    <citation type="journal article" date="2014" name="Nat. Commun.">
        <title>Klebsormidium flaccidum genome reveals primary factors for plant terrestrial adaptation.</title>
        <authorList>
            <person name="Hori K."/>
            <person name="Maruyama F."/>
            <person name="Fujisawa T."/>
            <person name="Togashi T."/>
            <person name="Yamamoto N."/>
            <person name="Seo M."/>
            <person name="Sato S."/>
            <person name="Yamada T."/>
            <person name="Mori H."/>
            <person name="Tajima N."/>
            <person name="Moriyama T."/>
            <person name="Ikeuchi M."/>
            <person name="Watanabe M."/>
            <person name="Wada H."/>
            <person name="Kobayashi K."/>
            <person name="Saito M."/>
            <person name="Masuda T."/>
            <person name="Sasaki-Sekimoto Y."/>
            <person name="Mashiguchi K."/>
            <person name="Awai K."/>
            <person name="Shimojima M."/>
            <person name="Masuda S."/>
            <person name="Iwai M."/>
            <person name="Nobusawa T."/>
            <person name="Narise T."/>
            <person name="Kondo S."/>
            <person name="Saito H."/>
            <person name="Sato R."/>
            <person name="Murakawa M."/>
            <person name="Ihara Y."/>
            <person name="Oshima-Yamada Y."/>
            <person name="Ohtaka K."/>
            <person name="Satoh M."/>
            <person name="Sonobe K."/>
            <person name="Ishii M."/>
            <person name="Ohtani R."/>
            <person name="Kanamori-Sato M."/>
            <person name="Honoki R."/>
            <person name="Miyazaki D."/>
            <person name="Mochizuki H."/>
            <person name="Umetsu J."/>
            <person name="Higashi K."/>
            <person name="Shibata D."/>
            <person name="Kamiya Y."/>
            <person name="Sato N."/>
            <person name="Nakamura Y."/>
            <person name="Tabata S."/>
            <person name="Ida S."/>
            <person name="Kurokawa K."/>
            <person name="Ohta H."/>
        </authorList>
    </citation>
    <scope>NUCLEOTIDE SEQUENCE [LARGE SCALE GENOMIC DNA]</scope>
    <source>
        <strain evidence="2 3">NIES-2285</strain>
    </source>
</reference>
<organism evidence="2 3">
    <name type="scientific">Klebsormidium nitens</name>
    <name type="common">Green alga</name>
    <name type="synonym">Ulothrix nitens</name>
    <dbReference type="NCBI Taxonomy" id="105231"/>
    <lineage>
        <taxon>Eukaryota</taxon>
        <taxon>Viridiplantae</taxon>
        <taxon>Streptophyta</taxon>
        <taxon>Klebsormidiophyceae</taxon>
        <taxon>Klebsormidiales</taxon>
        <taxon>Klebsormidiaceae</taxon>
        <taxon>Klebsormidium</taxon>
    </lineage>
</organism>
<dbReference type="EMBL" id="DF238221">
    <property type="protein sequence ID" value="GAQ93051.1"/>
    <property type="molecule type" value="Genomic_DNA"/>
</dbReference>
<evidence type="ECO:0000313" key="3">
    <source>
        <dbReference type="Proteomes" id="UP000054558"/>
    </source>
</evidence>
<feature type="region of interest" description="Disordered" evidence="1">
    <location>
        <begin position="18"/>
        <end position="92"/>
    </location>
</feature>
<accession>A0A1Y1IUK9</accession>
<sequence>MWAVRRWQNLDSRREWMSSGTERECHRMTTAEASRDGAEGRTRWGDVGGAEKQIPKTTEIQEQRRIRRTGTGRNEDNGIQRDWQQTEEYNYK</sequence>
<gene>
    <name evidence="2" type="ORF">KFL_012720020</name>
</gene>
<dbReference type="Proteomes" id="UP000054558">
    <property type="component" value="Unassembled WGS sequence"/>
</dbReference>
<name>A0A1Y1IUK9_KLENI</name>
<evidence type="ECO:0000256" key="1">
    <source>
        <dbReference type="SAM" id="MobiDB-lite"/>
    </source>
</evidence>
<evidence type="ECO:0000313" key="2">
    <source>
        <dbReference type="EMBL" id="GAQ93051.1"/>
    </source>
</evidence>
<dbReference type="AlphaFoldDB" id="A0A1Y1IUK9"/>
<proteinExistence type="predicted"/>
<keyword evidence="3" id="KW-1185">Reference proteome</keyword>
<protein>
    <submittedName>
        <fullName evidence="2">Uncharacterized protein</fullName>
    </submittedName>
</protein>